<evidence type="ECO:0000313" key="1">
    <source>
        <dbReference type="EMBL" id="MBH8566462.1"/>
    </source>
</evidence>
<evidence type="ECO:0000313" key="2">
    <source>
        <dbReference type="Proteomes" id="UP000632766"/>
    </source>
</evidence>
<dbReference type="EMBL" id="JAECZC010000097">
    <property type="protein sequence ID" value="MBH8566462.1"/>
    <property type="molecule type" value="Genomic_DNA"/>
</dbReference>
<reference evidence="1 2" key="1">
    <citation type="journal article" date="2021" name="Int. J. Syst. Evol. Microbiol.">
        <title>Amazonocrinis nigriterrae gen. nov., sp. nov., Atlanticothrix silvestris gen. nov., sp. nov. and Dendronalium phyllosphericum gen. nov., sp. nov., nostocacean cyanobacteria from Brazilian environments.</title>
        <authorList>
            <person name="Alvarenga D.O."/>
            <person name="Andreote A.P.D."/>
            <person name="Branco L.H.Z."/>
            <person name="Delbaje E."/>
            <person name="Cruz R.B."/>
            <person name="Varani A.M."/>
            <person name="Fiore M.F."/>
        </authorList>
    </citation>
    <scope>NUCLEOTIDE SEQUENCE [LARGE SCALE GENOMIC DNA]</scope>
    <source>
        <strain evidence="1 2">CENA67</strain>
    </source>
</reference>
<protein>
    <recommendedName>
        <fullName evidence="3">Glutamine amidotransferase type-2 domain-containing protein</fullName>
    </recommendedName>
</protein>
<name>A0A8J7HZT2_9NOST</name>
<dbReference type="RefSeq" id="WP_198128215.1">
    <property type="nucleotide sequence ID" value="NZ_JAECZC010000097.1"/>
</dbReference>
<dbReference type="AlphaFoldDB" id="A0A8J7HZT2"/>
<dbReference type="SUPFAM" id="SSF52402">
    <property type="entry name" value="Adenine nucleotide alpha hydrolases-like"/>
    <property type="match status" value="1"/>
</dbReference>
<gene>
    <name evidence="1" type="ORF">I8748_30650</name>
</gene>
<dbReference type="Proteomes" id="UP000632766">
    <property type="component" value="Unassembled WGS sequence"/>
</dbReference>
<keyword evidence="2" id="KW-1185">Reference proteome</keyword>
<organism evidence="1 2">
    <name type="scientific">Amazonocrinis nigriterrae CENA67</name>
    <dbReference type="NCBI Taxonomy" id="2794033"/>
    <lineage>
        <taxon>Bacteria</taxon>
        <taxon>Bacillati</taxon>
        <taxon>Cyanobacteriota</taxon>
        <taxon>Cyanophyceae</taxon>
        <taxon>Nostocales</taxon>
        <taxon>Nostocaceae</taxon>
        <taxon>Amazonocrinis</taxon>
        <taxon>Amazonocrinis nigriterrae</taxon>
    </lineage>
</organism>
<dbReference type="InterPro" id="IPR029055">
    <property type="entry name" value="Ntn_hydrolases_N"/>
</dbReference>
<dbReference type="SUPFAM" id="SSF56235">
    <property type="entry name" value="N-terminal nucleophile aminohydrolases (Ntn hydrolases)"/>
    <property type="match status" value="1"/>
</dbReference>
<proteinExistence type="predicted"/>
<dbReference type="Gene3D" id="3.60.20.10">
    <property type="entry name" value="Glutamine Phosphoribosylpyrophosphate, subunit 1, domain 1"/>
    <property type="match status" value="1"/>
</dbReference>
<comment type="caution">
    <text evidence="1">The sequence shown here is derived from an EMBL/GenBank/DDBJ whole genome shotgun (WGS) entry which is preliminary data.</text>
</comment>
<sequence length="509" mass="59643">MTYKDLLFRRQFLITPDRCEELEHWQHKTLGKFHIYAHPDIELNVIDENHEKPKMALIGYMIDPNFPEQTNIDILRSIYNSINSIDGICKYLYDMAGRFVLVIDDPKDTFIFHDACGLRSVFYTQEGKSTYIGSQPLVFKYVMPIKYDERFHIYNESKYKKSNIEHWIPSGCSLFKDIFHLVPNHYLRLSTFEQVRYWPNKELQDEPLEYVAGKVSELLERLMKAGNYRFSLAFSLTAGFDSRTLLSACKAIAPDIYFYTLQYRKLTLLAHDIAIPNKLLGSLGYDHHVIDCRKKTDPSFAQVYALNTPISHNNDWGDIAYGMMVGGYPSDRIAVKGNCSEAGRSYYRTLYETTGNHQPLETPEQIIDLIQRGWYEIPFVCEQIRDWYNQTKPVSEVSGIDILDLFFWEHRMGSWQAQSQLEWDLVQEVYTPFNHRRLLEIMLSTPIKYRRAPEHLLHKEICKTLWPQVLEQPINPPSPVKDWFKNNFERLGLEKVARIIYTGVVSQIG</sequence>
<evidence type="ECO:0008006" key="3">
    <source>
        <dbReference type="Google" id="ProtNLM"/>
    </source>
</evidence>
<accession>A0A8J7HZT2</accession>